<feature type="domain" description="AAA" evidence="1">
    <location>
        <begin position="66"/>
        <end position="237"/>
    </location>
</feature>
<dbReference type="FunFam" id="3.40.50.300:FF:000285">
    <property type="entry name" value="Sporulation initiation inhibitor Soj"/>
    <property type="match status" value="1"/>
</dbReference>
<gene>
    <name evidence="2" type="ORF">LV89_03467</name>
</gene>
<dbReference type="AlphaFoldDB" id="A0A316DYI5"/>
<comment type="caution">
    <text evidence="2">The sequence shown here is derived from an EMBL/GenBank/DDBJ whole genome shotgun (WGS) entry which is preliminary data.</text>
</comment>
<dbReference type="EMBL" id="QGGO01000020">
    <property type="protein sequence ID" value="PWK22402.1"/>
    <property type="molecule type" value="Genomic_DNA"/>
</dbReference>
<evidence type="ECO:0000259" key="1">
    <source>
        <dbReference type="Pfam" id="PF13614"/>
    </source>
</evidence>
<dbReference type="InterPro" id="IPR050678">
    <property type="entry name" value="DNA_Partitioning_ATPase"/>
</dbReference>
<keyword evidence="3" id="KW-1185">Reference proteome</keyword>
<sequence length="313" mass="34124">MQIHNIRKFFKMKPALNVSGIEKEADIKGQALHKALQSNSELSEKNLAKLAPVLINYGYNSLPSKAKVISIVNNKGGVGKTTTTAILGEAFARLGLRVLLIDLDSQGNLSHIFGIDAEVGQVADTMIDIKKTLAIQPINDYLSIVPSNLKLQEVESLLLTAASNQNRLRAALSASTIGQDYDFILIDCPPSLGLLTMNALNASNSCLITVHPEATAVVGLNSIFNVIEDVKLYGGNNLAVEGILFTMVEKNSVHDSYKEFVREEYSSFRIFESEIKKSVDVSKAQALAEQFYVYKGKSQVGIAYEDVAKEILS</sequence>
<name>A0A316DYI5_9BACT</name>
<dbReference type="Proteomes" id="UP000245489">
    <property type="component" value="Unassembled WGS sequence"/>
</dbReference>
<evidence type="ECO:0000313" key="2">
    <source>
        <dbReference type="EMBL" id="PWK22402.1"/>
    </source>
</evidence>
<dbReference type="InterPro" id="IPR027417">
    <property type="entry name" value="P-loop_NTPase"/>
</dbReference>
<dbReference type="PANTHER" id="PTHR13696:SF52">
    <property type="entry name" value="PARA FAMILY PROTEIN CT_582"/>
    <property type="match status" value="1"/>
</dbReference>
<dbReference type="Gene3D" id="3.40.50.300">
    <property type="entry name" value="P-loop containing nucleotide triphosphate hydrolases"/>
    <property type="match status" value="1"/>
</dbReference>
<dbReference type="RefSeq" id="WP_109744160.1">
    <property type="nucleotide sequence ID" value="NZ_QGGO01000020.1"/>
</dbReference>
<dbReference type="OrthoDB" id="69313at2"/>
<dbReference type="PANTHER" id="PTHR13696">
    <property type="entry name" value="P-LOOP CONTAINING NUCLEOSIDE TRIPHOSPHATE HYDROLASE"/>
    <property type="match status" value="1"/>
</dbReference>
<dbReference type="CDD" id="cd02042">
    <property type="entry name" value="ParAB_family"/>
    <property type="match status" value="1"/>
</dbReference>
<evidence type="ECO:0000313" key="3">
    <source>
        <dbReference type="Proteomes" id="UP000245489"/>
    </source>
</evidence>
<dbReference type="InterPro" id="IPR025669">
    <property type="entry name" value="AAA_dom"/>
</dbReference>
<reference evidence="2 3" key="1">
    <citation type="submission" date="2018-05" db="EMBL/GenBank/DDBJ databases">
        <title>Genomic Encyclopedia of Archaeal and Bacterial Type Strains, Phase II (KMG-II): from individual species to whole genera.</title>
        <authorList>
            <person name="Goeker M."/>
        </authorList>
    </citation>
    <scope>NUCLEOTIDE SEQUENCE [LARGE SCALE GENOMIC DNA]</scope>
    <source>
        <strain evidence="2 3">DSM 22214</strain>
    </source>
</reference>
<dbReference type="SUPFAM" id="SSF52540">
    <property type="entry name" value="P-loop containing nucleoside triphosphate hydrolases"/>
    <property type="match status" value="1"/>
</dbReference>
<accession>A0A316DYI5</accession>
<protein>
    <submittedName>
        <fullName evidence="2">Chromosome partitioning protein</fullName>
    </submittedName>
</protein>
<dbReference type="Pfam" id="PF13614">
    <property type="entry name" value="AAA_31"/>
    <property type="match status" value="1"/>
</dbReference>
<proteinExistence type="predicted"/>
<organism evidence="2 3">
    <name type="scientific">Arcicella aurantiaca</name>
    <dbReference type="NCBI Taxonomy" id="591202"/>
    <lineage>
        <taxon>Bacteria</taxon>
        <taxon>Pseudomonadati</taxon>
        <taxon>Bacteroidota</taxon>
        <taxon>Cytophagia</taxon>
        <taxon>Cytophagales</taxon>
        <taxon>Flectobacillaceae</taxon>
        <taxon>Arcicella</taxon>
    </lineage>
</organism>